<proteinExistence type="predicted"/>
<evidence type="ECO:0000313" key="2">
    <source>
        <dbReference type="EMBL" id="JAD51705.1"/>
    </source>
</evidence>
<dbReference type="EMBL" id="GBRH01246190">
    <property type="protein sequence ID" value="JAD51705.1"/>
    <property type="molecule type" value="Transcribed_RNA"/>
</dbReference>
<feature type="compositionally biased region" description="Polar residues" evidence="1">
    <location>
        <begin position="56"/>
        <end position="68"/>
    </location>
</feature>
<feature type="compositionally biased region" description="Basic and acidic residues" evidence="1">
    <location>
        <begin position="18"/>
        <end position="30"/>
    </location>
</feature>
<reference evidence="2" key="2">
    <citation type="journal article" date="2015" name="Data Brief">
        <title>Shoot transcriptome of the giant reed, Arundo donax.</title>
        <authorList>
            <person name="Barrero R.A."/>
            <person name="Guerrero F.D."/>
            <person name="Moolhuijzen P."/>
            <person name="Goolsby J.A."/>
            <person name="Tidwell J."/>
            <person name="Bellgard S.E."/>
            <person name="Bellgard M.I."/>
        </authorList>
    </citation>
    <scope>NUCLEOTIDE SEQUENCE</scope>
    <source>
        <tissue evidence="2">Shoot tissue taken approximately 20 cm above the soil surface</tissue>
    </source>
</reference>
<protein>
    <submittedName>
        <fullName evidence="2">Uncharacterized protein</fullName>
    </submittedName>
</protein>
<dbReference type="AlphaFoldDB" id="A0A0A9AS25"/>
<feature type="region of interest" description="Disordered" evidence="1">
    <location>
        <begin position="49"/>
        <end position="68"/>
    </location>
</feature>
<accession>A0A0A9AS25</accession>
<reference evidence="2" key="1">
    <citation type="submission" date="2014-09" db="EMBL/GenBank/DDBJ databases">
        <authorList>
            <person name="Magalhaes I.L.F."/>
            <person name="Oliveira U."/>
            <person name="Santos F.R."/>
            <person name="Vidigal T.H.D.A."/>
            <person name="Brescovit A.D."/>
            <person name="Santos A.J."/>
        </authorList>
    </citation>
    <scope>NUCLEOTIDE SEQUENCE</scope>
    <source>
        <tissue evidence="2">Shoot tissue taken approximately 20 cm above the soil surface</tissue>
    </source>
</reference>
<organism evidence="2">
    <name type="scientific">Arundo donax</name>
    <name type="common">Giant reed</name>
    <name type="synonym">Donax arundinaceus</name>
    <dbReference type="NCBI Taxonomy" id="35708"/>
    <lineage>
        <taxon>Eukaryota</taxon>
        <taxon>Viridiplantae</taxon>
        <taxon>Streptophyta</taxon>
        <taxon>Embryophyta</taxon>
        <taxon>Tracheophyta</taxon>
        <taxon>Spermatophyta</taxon>
        <taxon>Magnoliopsida</taxon>
        <taxon>Liliopsida</taxon>
        <taxon>Poales</taxon>
        <taxon>Poaceae</taxon>
        <taxon>PACMAD clade</taxon>
        <taxon>Arundinoideae</taxon>
        <taxon>Arundineae</taxon>
        <taxon>Arundo</taxon>
    </lineage>
</organism>
<feature type="region of interest" description="Disordered" evidence="1">
    <location>
        <begin position="1"/>
        <end position="33"/>
    </location>
</feature>
<sequence length="68" mass="7714">MIEENKTDIISNSGNHYTYHEANKSQDQSKRLNRKQTTRLITIQGLALDDTHKGTNKSQSIQVSPTQT</sequence>
<name>A0A0A9AS25_ARUDO</name>
<evidence type="ECO:0000256" key="1">
    <source>
        <dbReference type="SAM" id="MobiDB-lite"/>
    </source>
</evidence>